<evidence type="ECO:0000256" key="1">
    <source>
        <dbReference type="ARBA" id="ARBA00022801"/>
    </source>
</evidence>
<dbReference type="InterPro" id="IPR014001">
    <property type="entry name" value="Helicase_ATP-bd"/>
</dbReference>
<dbReference type="EMBL" id="JAGEPF010000006">
    <property type="protein sequence ID" value="MBO2458121.1"/>
    <property type="molecule type" value="Genomic_DNA"/>
</dbReference>
<dbReference type="Pfam" id="PF00271">
    <property type="entry name" value="Helicase_C"/>
    <property type="match status" value="1"/>
</dbReference>
<gene>
    <name evidence="3" type="ORF">J4709_11110</name>
</gene>
<keyword evidence="3" id="KW-0347">Helicase</keyword>
<evidence type="ECO:0000313" key="4">
    <source>
        <dbReference type="Proteomes" id="UP000680206"/>
    </source>
</evidence>
<dbReference type="PROSITE" id="PS51192">
    <property type="entry name" value="HELICASE_ATP_BIND_1"/>
    <property type="match status" value="1"/>
</dbReference>
<dbReference type="RefSeq" id="WP_208239819.1">
    <property type="nucleotide sequence ID" value="NZ_JAGEPF010000006.1"/>
</dbReference>
<dbReference type="InterPro" id="IPR001650">
    <property type="entry name" value="Helicase_C-like"/>
</dbReference>
<keyword evidence="3" id="KW-0067">ATP-binding</keyword>
<reference evidence="3 4" key="1">
    <citation type="submission" date="2021-03" db="EMBL/GenBank/DDBJ databases">
        <title>Actinomadura violae sp. nov., isolated from lichen in Thailand.</title>
        <authorList>
            <person name="Kanchanasin P."/>
            <person name="Saeng-In P."/>
            <person name="Phongsopitanun W."/>
            <person name="Yuki M."/>
            <person name="Kudo T."/>
            <person name="Ohkuma M."/>
            <person name="Tanasupawat S."/>
        </authorList>
    </citation>
    <scope>NUCLEOTIDE SEQUENCE [LARGE SCALE GENOMIC DNA]</scope>
    <source>
        <strain evidence="3 4">LCR2-06</strain>
    </source>
</reference>
<dbReference type="InterPro" id="IPR049730">
    <property type="entry name" value="SNF2/RAD54-like_C"/>
</dbReference>
<sequence length="629" mass="70224">MTDGPAISLDFDPAANVVVAQKVGTVPDVFWGQLRVEWGYDGDPARSVRVPLERFRENIGWLGPACKRYNVAIAWEPAAEAIISMIKLERRQLDHARREVNARMSENDLQRCLDGSRFARSLKRFQLRDAAKLLGLAHGANFSVPGAGKTTVAYAVYEAEHHAGKIDQLLVVAPLSAFDAWQTEVEECFAPGRAPLVKVFGTPNSQDAEILLVNYHRLAGNLKDLTQWVRKRPTLVLLDEAHRMKAGRVGQHGSACLDLAFSATRRDVLTGTPAPQSVQDFVALYEFLWPGQARRILPAEALKTNPQPDALHAINRAIRPLFVRTTKKELELLPPNLRRVVVPLSGLQREIYSSLRDRYAGMLRMSMNDRVELARMGTVVMYLLEAASNPQLLAVGSRDLPGEFAHPPLPVEPGSRLWEMIVGYGRYETPPKFTRLREIIAQNVAEPSGPRKTLVWSNFVSNLEGLKRWLAEYQPAIIHGGIPSVTSAPNATITRESELQRFRQDDNCKVLLANPAAMSEGVSLHHDCHDAVYFDRTFNAGHYLQSIDRIHRLGMDPNQRTTLLFMITGDTVDQVVDTRIRDKATNLARALDDKELVRMSLPDDEDYGPPIETDADMAALLAHISGQEQ</sequence>
<accession>A0ABS3RND8</accession>
<feature type="domain" description="Helicase ATP-binding" evidence="2">
    <location>
        <begin position="130"/>
        <end position="264"/>
    </location>
</feature>
<dbReference type="Gene3D" id="3.40.50.300">
    <property type="entry name" value="P-loop containing nucleotide triphosphate hydrolases"/>
    <property type="match status" value="1"/>
</dbReference>
<dbReference type="InterPro" id="IPR000330">
    <property type="entry name" value="SNF2_N"/>
</dbReference>
<keyword evidence="1" id="KW-0378">Hydrolase</keyword>
<dbReference type="Gene3D" id="3.40.50.10810">
    <property type="entry name" value="Tandem AAA-ATPase domain"/>
    <property type="match status" value="1"/>
</dbReference>
<dbReference type="SUPFAM" id="SSF52540">
    <property type="entry name" value="P-loop containing nucleoside triphosphate hydrolases"/>
    <property type="match status" value="2"/>
</dbReference>
<dbReference type="PANTHER" id="PTHR10799">
    <property type="entry name" value="SNF2/RAD54 HELICASE FAMILY"/>
    <property type="match status" value="1"/>
</dbReference>
<evidence type="ECO:0000313" key="3">
    <source>
        <dbReference type="EMBL" id="MBO2458121.1"/>
    </source>
</evidence>
<dbReference type="SMART" id="SM00487">
    <property type="entry name" value="DEXDc"/>
    <property type="match status" value="1"/>
</dbReference>
<dbReference type="InterPro" id="IPR038718">
    <property type="entry name" value="SNF2-like_sf"/>
</dbReference>
<dbReference type="InterPro" id="IPR027417">
    <property type="entry name" value="P-loop_NTPase"/>
</dbReference>
<keyword evidence="4" id="KW-1185">Reference proteome</keyword>
<name>A0ABS3RND8_9ACTN</name>
<dbReference type="CDD" id="cd18793">
    <property type="entry name" value="SF2_C_SNF"/>
    <property type="match status" value="1"/>
</dbReference>
<dbReference type="Pfam" id="PF00176">
    <property type="entry name" value="SNF2-rel_dom"/>
    <property type="match status" value="1"/>
</dbReference>
<evidence type="ECO:0000259" key="2">
    <source>
        <dbReference type="PROSITE" id="PS51192"/>
    </source>
</evidence>
<proteinExistence type="predicted"/>
<dbReference type="GO" id="GO:0004386">
    <property type="term" value="F:helicase activity"/>
    <property type="evidence" value="ECO:0007669"/>
    <property type="project" value="UniProtKB-KW"/>
</dbReference>
<dbReference type="Proteomes" id="UP000680206">
    <property type="component" value="Unassembled WGS sequence"/>
</dbReference>
<protein>
    <submittedName>
        <fullName evidence="3">DEAD/DEAH box helicase</fullName>
    </submittedName>
</protein>
<comment type="caution">
    <text evidence="3">The sequence shown here is derived from an EMBL/GenBank/DDBJ whole genome shotgun (WGS) entry which is preliminary data.</text>
</comment>
<keyword evidence="3" id="KW-0547">Nucleotide-binding</keyword>
<organism evidence="3 4">
    <name type="scientific">Actinomadura violacea</name>
    <dbReference type="NCBI Taxonomy" id="2819934"/>
    <lineage>
        <taxon>Bacteria</taxon>
        <taxon>Bacillati</taxon>
        <taxon>Actinomycetota</taxon>
        <taxon>Actinomycetes</taxon>
        <taxon>Streptosporangiales</taxon>
        <taxon>Thermomonosporaceae</taxon>
        <taxon>Actinomadura</taxon>
    </lineage>
</organism>